<reference evidence="4" key="1">
    <citation type="submission" date="2011-07" db="EMBL/GenBank/DDBJ databases">
        <title>Divergent evolution of antigenic variation in African trypanosomes.</title>
        <authorList>
            <person name="Jackson A.P."/>
            <person name="Berry A."/>
            <person name="Allison H.C."/>
            <person name="Burton P."/>
            <person name="Anderson J."/>
            <person name="Aslett M."/>
            <person name="Brown R."/>
            <person name="Corton N."/>
            <person name="Harris D."/>
            <person name="Hauser H."/>
            <person name="Gamble J."/>
            <person name="Gilderthorp R."/>
            <person name="McQuillan J."/>
            <person name="Quail M.A."/>
            <person name="Sanders M."/>
            <person name="Van Tonder A."/>
            <person name="Ginger M.L."/>
            <person name="Donelson J.E."/>
            <person name="Field M.C."/>
            <person name="Barry J.D."/>
            <person name="Berriman M."/>
            <person name="Hertz-Fowler C."/>
        </authorList>
    </citation>
    <scope>NUCLEOTIDE SEQUENCE [LARGE SCALE GENOMIC DNA]</scope>
    <source>
        <strain evidence="4">IL3000</strain>
    </source>
</reference>
<comment type="caution">
    <text evidence="3">The sequence shown here is derived from an EMBL/GenBank/DDBJ whole genome shotgun (WGS) entry which is preliminary data.</text>
</comment>
<organism evidence="3 4">
    <name type="scientific">Trypanosoma congolense (strain IL3000)</name>
    <dbReference type="NCBI Taxonomy" id="1068625"/>
    <lineage>
        <taxon>Eukaryota</taxon>
        <taxon>Discoba</taxon>
        <taxon>Euglenozoa</taxon>
        <taxon>Kinetoplastea</taxon>
        <taxon>Metakinetoplastina</taxon>
        <taxon>Trypanosomatida</taxon>
        <taxon>Trypanosomatidae</taxon>
        <taxon>Trypanosoma</taxon>
        <taxon>Nannomonas</taxon>
    </lineage>
</organism>
<dbReference type="InterPro" id="IPR000253">
    <property type="entry name" value="FHA_dom"/>
</dbReference>
<name>F9WH41_TRYCI</name>
<evidence type="ECO:0000313" key="4">
    <source>
        <dbReference type="Proteomes" id="UP000000702"/>
    </source>
</evidence>
<accession>F9WH41</accession>
<dbReference type="Proteomes" id="UP000000702">
    <property type="component" value="Unassembled WGS sequence"/>
</dbReference>
<dbReference type="PROSITE" id="PS50006">
    <property type="entry name" value="FHA_DOMAIN"/>
    <property type="match status" value="1"/>
</dbReference>
<feature type="compositionally biased region" description="Polar residues" evidence="1">
    <location>
        <begin position="1"/>
        <end position="12"/>
    </location>
</feature>
<dbReference type="EMBL" id="CAEQ01002371">
    <property type="protein sequence ID" value="CCD16630.1"/>
    <property type="molecule type" value="Genomic_DNA"/>
</dbReference>
<evidence type="ECO:0000256" key="1">
    <source>
        <dbReference type="SAM" id="MobiDB-lite"/>
    </source>
</evidence>
<sequence>MKRSSVPVSEETQLPRVYNDENDGGGEETATWSESDSLLVSCTVQTETESDGEDAGQQFNKTHDGDAATEVQSKHGLHGQCVFKPDNEKNDVSLPSDVTLSLISEEDYAATAPGEFPTLNLPAVTLTWEEVKMLGSDEESQESQEGVKCCRRYRLVSKDGKPWHSKDTTGSDLPTKFTCAFSIGRDDVPEQLGVVGKDGGKRSDVKYRETLSRKHCDVRFHFHSQKQSLKSGKAQRDTSNCTPFYRLTSYDVVDCSRNGTYCRHVRLFPAHRYSFPILRNSRTHQVELQFGYRYQCTINVSCEETSQITQYKGLAPTENVPTLSENVVEGKPSSPSVKTSSTQQPKEREMYTALSPSSAGERDFSLYGVLASKKKQNNTKGDIVTPAGGTSTASTSTSKPVSQKPVTIITTGFRLSRACLEKLRMIGGYG</sequence>
<feature type="region of interest" description="Disordered" evidence="1">
    <location>
        <begin position="325"/>
        <end position="360"/>
    </location>
</feature>
<proteinExistence type="predicted"/>
<dbReference type="AlphaFoldDB" id="F9WH41"/>
<gene>
    <name evidence="3" type="ORF">TCIL3000_0_15390</name>
</gene>
<feature type="region of interest" description="Disordered" evidence="1">
    <location>
        <begin position="1"/>
        <end position="68"/>
    </location>
</feature>
<feature type="compositionally biased region" description="Polar residues" evidence="1">
    <location>
        <begin position="30"/>
        <end position="47"/>
    </location>
</feature>
<feature type="compositionally biased region" description="Low complexity" evidence="1">
    <location>
        <begin position="331"/>
        <end position="344"/>
    </location>
</feature>
<protein>
    <submittedName>
        <fullName evidence="3">WGS project CAEQ00000000 data, annotated contig 591</fullName>
    </submittedName>
</protein>
<feature type="domain" description="FHA" evidence="2">
    <location>
        <begin position="181"/>
        <end position="267"/>
    </location>
</feature>
<evidence type="ECO:0000259" key="2">
    <source>
        <dbReference type="PROSITE" id="PS50006"/>
    </source>
</evidence>
<feature type="region of interest" description="Disordered" evidence="1">
    <location>
        <begin position="379"/>
        <end position="400"/>
    </location>
</feature>
<keyword evidence="4" id="KW-1185">Reference proteome</keyword>
<feature type="compositionally biased region" description="Low complexity" evidence="1">
    <location>
        <begin position="384"/>
        <end position="400"/>
    </location>
</feature>
<evidence type="ECO:0000313" key="3">
    <source>
        <dbReference type="EMBL" id="CCD16630.1"/>
    </source>
</evidence>
<dbReference type="VEuPathDB" id="TriTrypDB:TcIL3000_0_15390"/>
<reference evidence="3 4" key="2">
    <citation type="journal article" date="2012" name="Proc. Natl. Acad. Sci. U.S.A.">
        <title>Antigenic diversity is generated by distinct evolutionary mechanisms in African trypanosome species.</title>
        <authorList>
            <person name="Jackson A.P."/>
            <person name="Berry A."/>
            <person name="Aslett M."/>
            <person name="Allison H.C."/>
            <person name="Burton P."/>
            <person name="Vavrova-Anderson J."/>
            <person name="Brown R."/>
            <person name="Browne H."/>
            <person name="Corton N."/>
            <person name="Hauser H."/>
            <person name="Gamble J."/>
            <person name="Gilderthorp R."/>
            <person name="Marcello L."/>
            <person name="McQuillan J."/>
            <person name="Otto T.D."/>
            <person name="Quail M.A."/>
            <person name="Sanders M.J."/>
            <person name="van Tonder A."/>
            <person name="Ginger M.L."/>
            <person name="Field M.C."/>
            <person name="Barry J.D."/>
            <person name="Hertz-Fowler C."/>
            <person name="Berriman M."/>
        </authorList>
    </citation>
    <scope>NUCLEOTIDE SEQUENCE [LARGE SCALE GENOMIC DNA]</scope>
    <source>
        <strain evidence="3 4">IL3000</strain>
    </source>
</reference>